<protein>
    <submittedName>
        <fullName evidence="1">Uncharacterized protein</fullName>
    </submittedName>
</protein>
<reference evidence="1 2" key="1">
    <citation type="journal article" date="2021" name="Hortic Res">
        <title>High-quality reference genome and annotation aids understanding of berry development for evergreen blueberry (Vaccinium darrowii).</title>
        <authorList>
            <person name="Yu J."/>
            <person name="Hulse-Kemp A.M."/>
            <person name="Babiker E."/>
            <person name="Staton M."/>
        </authorList>
    </citation>
    <scope>NUCLEOTIDE SEQUENCE [LARGE SCALE GENOMIC DNA]</scope>
    <source>
        <strain evidence="2">cv. NJ 8807/NJ 8810</strain>
        <tissue evidence="1">Young leaf</tissue>
    </source>
</reference>
<evidence type="ECO:0000313" key="1">
    <source>
        <dbReference type="EMBL" id="KAH7846905.1"/>
    </source>
</evidence>
<comment type="caution">
    <text evidence="1">The sequence shown here is derived from an EMBL/GenBank/DDBJ whole genome shotgun (WGS) entry which is preliminary data.</text>
</comment>
<evidence type="ECO:0000313" key="2">
    <source>
        <dbReference type="Proteomes" id="UP000828048"/>
    </source>
</evidence>
<accession>A0ACB7Y1P1</accession>
<sequence>MLEAAHEYDRELDGVFLRLGILHLYIMLFTKLSIHFVHVNVKIIRIALKVQTVQGKHISSDSLEVPDLELERYMHDYLKHLAFNTAKQGWNVVVSNHGGLGSISVTLVAVVENFPATCERLVVQGLPGTTSYKGRRIAGCIKHLDWQL</sequence>
<proteinExistence type="predicted"/>
<dbReference type="Proteomes" id="UP000828048">
    <property type="component" value="Chromosome 5"/>
</dbReference>
<dbReference type="EMBL" id="CM037155">
    <property type="protein sequence ID" value="KAH7846905.1"/>
    <property type="molecule type" value="Genomic_DNA"/>
</dbReference>
<name>A0ACB7Y1P1_9ERIC</name>
<organism evidence="1 2">
    <name type="scientific">Vaccinium darrowii</name>
    <dbReference type="NCBI Taxonomy" id="229202"/>
    <lineage>
        <taxon>Eukaryota</taxon>
        <taxon>Viridiplantae</taxon>
        <taxon>Streptophyta</taxon>
        <taxon>Embryophyta</taxon>
        <taxon>Tracheophyta</taxon>
        <taxon>Spermatophyta</taxon>
        <taxon>Magnoliopsida</taxon>
        <taxon>eudicotyledons</taxon>
        <taxon>Gunneridae</taxon>
        <taxon>Pentapetalae</taxon>
        <taxon>asterids</taxon>
        <taxon>Ericales</taxon>
        <taxon>Ericaceae</taxon>
        <taxon>Vaccinioideae</taxon>
        <taxon>Vaccinieae</taxon>
        <taxon>Vaccinium</taxon>
    </lineage>
</organism>
<gene>
    <name evidence="1" type="ORF">Vadar_019510</name>
</gene>
<keyword evidence="2" id="KW-1185">Reference proteome</keyword>